<sequence>MKSLYPQLRLTDPSFNYIHSYKTDIKETFRRFATSNQESKEPLVANGYKSLDKPLVSPTLNPGGFVLPAEWFEILG</sequence>
<organism evidence="1">
    <name type="scientific">uncultured Caudovirales phage</name>
    <dbReference type="NCBI Taxonomy" id="2100421"/>
    <lineage>
        <taxon>Viruses</taxon>
        <taxon>Duplodnaviria</taxon>
        <taxon>Heunggongvirae</taxon>
        <taxon>Uroviricota</taxon>
        <taxon>Caudoviricetes</taxon>
        <taxon>Peduoviridae</taxon>
        <taxon>Maltschvirus</taxon>
        <taxon>Maltschvirus maltsch</taxon>
    </lineage>
</organism>
<protein>
    <submittedName>
        <fullName evidence="1">Uncharacterized protein</fullName>
    </submittedName>
</protein>
<gene>
    <name evidence="1" type="ORF">UFOVP146_59</name>
</gene>
<name>A0A6J7VKG0_9CAUD</name>
<dbReference type="EMBL" id="LR798192">
    <property type="protein sequence ID" value="CAB5079645.1"/>
    <property type="molecule type" value="Genomic_DNA"/>
</dbReference>
<reference evidence="1" key="1">
    <citation type="submission" date="2020-05" db="EMBL/GenBank/DDBJ databases">
        <authorList>
            <person name="Chiriac C."/>
            <person name="Salcher M."/>
            <person name="Ghai R."/>
            <person name="Kavagutti S V."/>
        </authorList>
    </citation>
    <scope>NUCLEOTIDE SEQUENCE</scope>
</reference>
<proteinExistence type="predicted"/>
<evidence type="ECO:0000313" key="1">
    <source>
        <dbReference type="EMBL" id="CAB5079645.1"/>
    </source>
</evidence>
<accession>A0A6J7VKG0</accession>